<sequence length="707" mass="77186">MKIPVLVLCAAQIVLCEVPPPYPRKGFRPHQPLLLPLLSQVQSFVPPSQKFTNGRIINGGSPFRPTSLQQSYGPPSKLQNQPQSTYGPPSYQKPSSTYNVPSKIQSQPDVIYGLPGIAQNPIQSRPQTTYGPPSGSQKVPSQLYGTPQTTYGAPNHQVVSSHNFGGLQQIQSLPQAFRPLPPENSASQSYGPPKQSEPQTTYGAPNHQVAPSQNFGAPQQIQSLPQAFRPLPSQNTPSQSYGPPKQTAYGPPSSQIAQGTPSNVQRPSHAFGVQNSHATLSQLYGTPSKVQSLPQTTYGTPDLQVEPLQTPRQAFSVQNLPKTSHGVPVAPSQAYGAPSKVQSQPQTTYGVPSVSNEAQSVSNITPAPQKSLAQTYGAPPRTPEIETLERLKNQQFSNVIPTSQHLPLKEPGNFGRFLQGLPLREAEDFRSGVPSQQYLPVREAENFNQGYPRSLNQNQGYSRNLNQQYLPVKDAQNFKQGFERNTAIANSFQGDFGNIFPAQNTPRTHTTVDVQKVDVMSVIPLDNNYPENRNSNYPQPGNPNINPTSEFGTETPKRYPEENQTVGQVDNEKRNVAPQNGGYDPPVATTTEKPVLKRPTKPKQIPTTAPPEVDTEQGNEEDENEAPQRDETPDDGQSNVAIATAVAGGGSRHFYLLQPDGRLQRVTLEKTQETGDAANEYTANYLFQNIQPEPNGVYAPLISLVNK</sequence>
<evidence type="ECO:0000256" key="1">
    <source>
        <dbReference type="SAM" id="MobiDB-lite"/>
    </source>
</evidence>
<name>A0A653DXS7_CALMS</name>
<evidence type="ECO:0000313" key="3">
    <source>
        <dbReference type="EMBL" id="VEN64305.1"/>
    </source>
</evidence>
<accession>A0A653DXS7</accession>
<evidence type="ECO:0000313" key="4">
    <source>
        <dbReference type="Proteomes" id="UP000410492"/>
    </source>
</evidence>
<feature type="region of interest" description="Disordered" evidence="1">
    <location>
        <begin position="50"/>
        <end position="160"/>
    </location>
</feature>
<organism evidence="3 4">
    <name type="scientific">Callosobruchus maculatus</name>
    <name type="common">Southern cowpea weevil</name>
    <name type="synonym">Pulse bruchid</name>
    <dbReference type="NCBI Taxonomy" id="64391"/>
    <lineage>
        <taxon>Eukaryota</taxon>
        <taxon>Metazoa</taxon>
        <taxon>Ecdysozoa</taxon>
        <taxon>Arthropoda</taxon>
        <taxon>Hexapoda</taxon>
        <taxon>Insecta</taxon>
        <taxon>Pterygota</taxon>
        <taxon>Neoptera</taxon>
        <taxon>Endopterygota</taxon>
        <taxon>Coleoptera</taxon>
        <taxon>Polyphaga</taxon>
        <taxon>Cucujiformia</taxon>
        <taxon>Chrysomeloidea</taxon>
        <taxon>Chrysomelidae</taxon>
        <taxon>Bruchinae</taxon>
        <taxon>Bruchini</taxon>
        <taxon>Callosobruchus</taxon>
    </lineage>
</organism>
<feature type="compositionally biased region" description="Polar residues" evidence="1">
    <location>
        <begin position="252"/>
        <end position="266"/>
    </location>
</feature>
<evidence type="ECO:0008006" key="5">
    <source>
        <dbReference type="Google" id="ProtNLM"/>
    </source>
</evidence>
<proteinExistence type="predicted"/>
<feature type="chain" id="PRO_5024793021" description="DUF4794 domain-containing protein" evidence="2">
    <location>
        <begin position="17"/>
        <end position="707"/>
    </location>
</feature>
<feature type="compositionally biased region" description="Acidic residues" evidence="1">
    <location>
        <begin position="613"/>
        <end position="625"/>
    </location>
</feature>
<dbReference type="EMBL" id="CAACVG010015264">
    <property type="protein sequence ID" value="VEN64305.1"/>
    <property type="molecule type" value="Genomic_DNA"/>
</dbReference>
<dbReference type="Proteomes" id="UP000410492">
    <property type="component" value="Unassembled WGS sequence"/>
</dbReference>
<reference evidence="3 4" key="1">
    <citation type="submission" date="2019-01" db="EMBL/GenBank/DDBJ databases">
        <authorList>
            <person name="Sayadi A."/>
        </authorList>
    </citation>
    <scope>NUCLEOTIDE SEQUENCE [LARGE SCALE GENOMIC DNA]</scope>
</reference>
<gene>
    <name evidence="3" type="ORF">CALMAC_LOCUS20863</name>
</gene>
<feature type="region of interest" description="Disordered" evidence="1">
    <location>
        <begin position="525"/>
        <end position="638"/>
    </location>
</feature>
<feature type="signal peptide" evidence="2">
    <location>
        <begin position="1"/>
        <end position="16"/>
    </location>
</feature>
<keyword evidence="2" id="KW-0732">Signal</keyword>
<feature type="compositionally biased region" description="Polar residues" evidence="1">
    <location>
        <begin position="529"/>
        <end position="552"/>
    </location>
</feature>
<dbReference type="OrthoDB" id="8197587at2759"/>
<evidence type="ECO:0000256" key="2">
    <source>
        <dbReference type="SAM" id="SignalP"/>
    </source>
</evidence>
<feature type="region of interest" description="Disordered" evidence="1">
    <location>
        <begin position="228"/>
        <end position="269"/>
    </location>
</feature>
<feature type="compositionally biased region" description="Polar residues" evidence="1">
    <location>
        <begin position="184"/>
        <end position="214"/>
    </location>
</feature>
<keyword evidence="4" id="KW-1185">Reference proteome</keyword>
<feature type="compositionally biased region" description="Polar residues" evidence="1">
    <location>
        <begin position="64"/>
        <end position="108"/>
    </location>
</feature>
<feature type="compositionally biased region" description="Polar residues" evidence="1">
    <location>
        <begin position="120"/>
        <end position="160"/>
    </location>
</feature>
<feature type="compositionally biased region" description="Polar residues" evidence="1">
    <location>
        <begin position="232"/>
        <end position="241"/>
    </location>
</feature>
<feature type="region of interest" description="Disordered" evidence="1">
    <location>
        <begin position="177"/>
        <end position="214"/>
    </location>
</feature>
<protein>
    <recommendedName>
        <fullName evidence="5">DUF4794 domain-containing protein</fullName>
    </recommendedName>
</protein>
<dbReference type="AlphaFoldDB" id="A0A653DXS7"/>